<sequence length="54" mass="5909">MGTNTSGHIVAVRICDCALLDAWILGGLYPGLGEGENDLDFHRCVERKNRYSNG</sequence>
<dbReference type="HOGENOM" id="CLU_3039596_0_0_11"/>
<accession>K9EH39</accession>
<name>K9EH39_9ACTO</name>
<organism evidence="1 2">
    <name type="scientific">Actinobaculum massiliense ACS-171-V-Col2</name>
    <dbReference type="NCBI Taxonomy" id="883066"/>
    <lineage>
        <taxon>Bacteria</taxon>
        <taxon>Bacillati</taxon>
        <taxon>Actinomycetota</taxon>
        <taxon>Actinomycetes</taxon>
        <taxon>Actinomycetales</taxon>
        <taxon>Actinomycetaceae</taxon>
        <taxon>Actinobaculum</taxon>
    </lineage>
</organism>
<proteinExistence type="predicted"/>
<dbReference type="Proteomes" id="UP000009888">
    <property type="component" value="Unassembled WGS sequence"/>
</dbReference>
<keyword evidence="2" id="KW-1185">Reference proteome</keyword>
<gene>
    <name evidence="1" type="ORF">HMPREF9233_00982</name>
</gene>
<comment type="caution">
    <text evidence="1">The sequence shown here is derived from an EMBL/GenBank/DDBJ whole genome shotgun (WGS) entry which is preliminary data.</text>
</comment>
<protein>
    <submittedName>
        <fullName evidence="1">Uncharacterized protein</fullName>
    </submittedName>
</protein>
<dbReference type="AlphaFoldDB" id="K9EH39"/>
<evidence type="ECO:0000313" key="1">
    <source>
        <dbReference type="EMBL" id="EKU95221.1"/>
    </source>
</evidence>
<reference evidence="1 2" key="1">
    <citation type="submission" date="2012-09" db="EMBL/GenBank/DDBJ databases">
        <title>The Genome Sequence of Actinobaculum massiliae ACS-171-V-COL2.</title>
        <authorList>
            <consortium name="The Broad Institute Genome Sequencing Platform"/>
            <person name="Earl A."/>
            <person name="Ward D."/>
            <person name="Feldgarden M."/>
            <person name="Gevers D."/>
            <person name="Saerens B."/>
            <person name="Vaneechoutte M."/>
            <person name="Walker B."/>
            <person name="Young S.K."/>
            <person name="Zeng Q."/>
            <person name="Gargeya S."/>
            <person name="Fitzgerald M."/>
            <person name="Haas B."/>
            <person name="Abouelleil A."/>
            <person name="Alvarado L."/>
            <person name="Arachchi H.M."/>
            <person name="Berlin A."/>
            <person name="Chapman S.B."/>
            <person name="Goldberg J."/>
            <person name="Griggs A."/>
            <person name="Gujja S."/>
            <person name="Hansen M."/>
            <person name="Howarth C."/>
            <person name="Imamovic A."/>
            <person name="Larimer J."/>
            <person name="McCowen C."/>
            <person name="Montmayeur A."/>
            <person name="Murphy C."/>
            <person name="Neiman D."/>
            <person name="Pearson M."/>
            <person name="Priest M."/>
            <person name="Roberts A."/>
            <person name="Saif S."/>
            <person name="Shea T."/>
            <person name="Sisk P."/>
            <person name="Sykes S."/>
            <person name="Wortman J."/>
            <person name="Nusbaum C."/>
            <person name="Birren B."/>
        </authorList>
    </citation>
    <scope>NUCLEOTIDE SEQUENCE [LARGE SCALE GENOMIC DNA]</scope>
    <source>
        <strain evidence="2">ACS-171-V-Col2</strain>
    </source>
</reference>
<evidence type="ECO:0000313" key="2">
    <source>
        <dbReference type="Proteomes" id="UP000009888"/>
    </source>
</evidence>
<dbReference type="EMBL" id="AGWL01000005">
    <property type="protein sequence ID" value="EKU95221.1"/>
    <property type="molecule type" value="Genomic_DNA"/>
</dbReference>